<dbReference type="PANTHER" id="PTHR43377">
    <property type="entry name" value="BILIVERDIN REDUCTASE A"/>
    <property type="match status" value="1"/>
</dbReference>
<evidence type="ECO:0000259" key="1">
    <source>
        <dbReference type="Pfam" id="PF01408"/>
    </source>
</evidence>
<dbReference type="Gene3D" id="3.40.50.720">
    <property type="entry name" value="NAD(P)-binding Rossmann-like Domain"/>
    <property type="match status" value="1"/>
</dbReference>
<gene>
    <name evidence="3" type="ORF">ACFQ03_19475</name>
</gene>
<proteinExistence type="predicted"/>
<dbReference type="InterPro" id="IPR055170">
    <property type="entry name" value="GFO_IDH_MocA-like_dom"/>
</dbReference>
<dbReference type="InterPro" id="IPR051450">
    <property type="entry name" value="Gfo/Idh/MocA_Oxidoreductases"/>
</dbReference>
<feature type="domain" description="GFO/IDH/MocA-like oxidoreductase" evidence="2">
    <location>
        <begin position="144"/>
        <end position="255"/>
    </location>
</feature>
<keyword evidence="4" id="KW-1185">Reference proteome</keyword>
<protein>
    <submittedName>
        <fullName evidence="3">Gfo/Idh/MocA family protein</fullName>
    </submittedName>
</protein>
<dbReference type="Pfam" id="PF22725">
    <property type="entry name" value="GFO_IDH_MocA_C3"/>
    <property type="match status" value="1"/>
</dbReference>
<name>A0ABW3DGW1_9BACL</name>
<dbReference type="EMBL" id="JBHTIU010000077">
    <property type="protein sequence ID" value="MFD0871325.1"/>
    <property type="molecule type" value="Genomic_DNA"/>
</dbReference>
<reference evidence="4" key="1">
    <citation type="journal article" date="2019" name="Int. J. Syst. Evol. Microbiol.">
        <title>The Global Catalogue of Microorganisms (GCM) 10K type strain sequencing project: providing services to taxonomists for standard genome sequencing and annotation.</title>
        <authorList>
            <consortium name="The Broad Institute Genomics Platform"/>
            <consortium name="The Broad Institute Genome Sequencing Center for Infectious Disease"/>
            <person name="Wu L."/>
            <person name="Ma J."/>
        </authorList>
    </citation>
    <scope>NUCLEOTIDE SEQUENCE [LARGE SCALE GENOMIC DNA]</scope>
    <source>
        <strain evidence="4">CCUG 57263</strain>
    </source>
</reference>
<evidence type="ECO:0000259" key="2">
    <source>
        <dbReference type="Pfam" id="PF22725"/>
    </source>
</evidence>
<dbReference type="Proteomes" id="UP001597120">
    <property type="component" value="Unassembled WGS sequence"/>
</dbReference>
<accession>A0ABW3DGW1</accession>
<dbReference type="InterPro" id="IPR036291">
    <property type="entry name" value="NAD(P)-bd_dom_sf"/>
</dbReference>
<dbReference type="InterPro" id="IPR000683">
    <property type="entry name" value="Gfo/Idh/MocA-like_OxRdtase_N"/>
</dbReference>
<comment type="caution">
    <text evidence="3">The sequence shown here is derived from an EMBL/GenBank/DDBJ whole genome shotgun (WGS) entry which is preliminary data.</text>
</comment>
<organism evidence="3 4">
    <name type="scientific">Paenibacillus residui</name>
    <dbReference type="NCBI Taxonomy" id="629724"/>
    <lineage>
        <taxon>Bacteria</taxon>
        <taxon>Bacillati</taxon>
        <taxon>Bacillota</taxon>
        <taxon>Bacilli</taxon>
        <taxon>Bacillales</taxon>
        <taxon>Paenibacillaceae</taxon>
        <taxon>Paenibacillus</taxon>
    </lineage>
</organism>
<dbReference type="RefSeq" id="WP_379290301.1">
    <property type="nucleotide sequence ID" value="NZ_JBHTIU010000077.1"/>
</dbReference>
<evidence type="ECO:0000313" key="4">
    <source>
        <dbReference type="Proteomes" id="UP001597120"/>
    </source>
</evidence>
<sequence length="354" mass="39410">MKGMVDMRSIKQSVKIGVIGLGRFGRLHLKVFSQIDGAEIAAVCDLDRELTKRIAGEYPTSRDYASPEDLIRDDGLDVVDIVTDEATHGRLVILALQHGKHVFVEKPLALTSEEGRKIEELQASTGKLVMVGNISRFALPYILMKRSQNRGQLGELVHMRAKRQFSRSWFEHFGKRVHPVYESGIHDLDLFLWYAGARCTSVYTVERNISGYPYPDHFSALLTFENGLHASLESSWTIPGNGPHNMTDTLELDGTIDAEIELVGQRSMAKFSTLQSGLSIWTDERCYTPDYTLWPTEHEQVGGAIRAELTHFVECVRLHRPSDIVPLADSVHALEIAAAIVTSGKTGEPVRVGG</sequence>
<dbReference type="PANTHER" id="PTHR43377:SF1">
    <property type="entry name" value="BILIVERDIN REDUCTASE A"/>
    <property type="match status" value="1"/>
</dbReference>
<dbReference type="Pfam" id="PF01408">
    <property type="entry name" value="GFO_IDH_MocA"/>
    <property type="match status" value="1"/>
</dbReference>
<dbReference type="SUPFAM" id="SSF51735">
    <property type="entry name" value="NAD(P)-binding Rossmann-fold domains"/>
    <property type="match status" value="1"/>
</dbReference>
<dbReference type="Gene3D" id="3.30.360.10">
    <property type="entry name" value="Dihydrodipicolinate Reductase, domain 2"/>
    <property type="match status" value="1"/>
</dbReference>
<feature type="domain" description="Gfo/Idh/MocA-like oxidoreductase N-terminal" evidence="1">
    <location>
        <begin position="14"/>
        <end position="132"/>
    </location>
</feature>
<dbReference type="SUPFAM" id="SSF55347">
    <property type="entry name" value="Glyceraldehyde-3-phosphate dehydrogenase-like, C-terminal domain"/>
    <property type="match status" value="1"/>
</dbReference>
<evidence type="ECO:0000313" key="3">
    <source>
        <dbReference type="EMBL" id="MFD0871325.1"/>
    </source>
</evidence>